<dbReference type="EMBL" id="BDCR01000003">
    <property type="protein sequence ID" value="GAT63154.1"/>
    <property type="molecule type" value="Genomic_DNA"/>
</dbReference>
<keyword evidence="2" id="KW-0732">Signal</keyword>
<reference evidence="4" key="2">
    <citation type="journal article" date="2017" name="Genome Announc.">
        <title>Draft genome sequence of Paludibacter jiangxiensis NM7(T), a propionate-producing fermentative bacterium.</title>
        <authorList>
            <person name="Qiu Y.-L."/>
            <person name="Tourlousse D.M."/>
            <person name="Matsuura N."/>
            <person name="Ohashi A."/>
            <person name="Sekiguchi Y."/>
        </authorList>
    </citation>
    <scope>NUCLEOTIDE SEQUENCE [LARGE SCALE GENOMIC DNA]</scope>
    <source>
        <strain evidence="4">NM7</strain>
    </source>
</reference>
<keyword evidence="1" id="KW-0472">Membrane</keyword>
<feature type="transmembrane region" description="Helical" evidence="1">
    <location>
        <begin position="151"/>
        <end position="176"/>
    </location>
</feature>
<evidence type="ECO:0008006" key="5">
    <source>
        <dbReference type="Google" id="ProtNLM"/>
    </source>
</evidence>
<feature type="chain" id="PRO_5007823714" description="Oxygen tolerance" evidence="2">
    <location>
        <begin position="23"/>
        <end position="332"/>
    </location>
</feature>
<evidence type="ECO:0000256" key="1">
    <source>
        <dbReference type="SAM" id="Phobius"/>
    </source>
</evidence>
<organism evidence="3 4">
    <name type="scientific">Paludibacter jiangxiensis</name>
    <dbReference type="NCBI Taxonomy" id="681398"/>
    <lineage>
        <taxon>Bacteria</taxon>
        <taxon>Pseudomonadati</taxon>
        <taxon>Bacteroidota</taxon>
        <taxon>Bacteroidia</taxon>
        <taxon>Bacteroidales</taxon>
        <taxon>Paludibacteraceae</taxon>
        <taxon>Paludibacter</taxon>
    </lineage>
</organism>
<gene>
    <name evidence="3" type="ORF">PJIAN_3468</name>
</gene>
<dbReference type="AlphaFoldDB" id="A0A161L841"/>
<evidence type="ECO:0000313" key="4">
    <source>
        <dbReference type="Proteomes" id="UP000076586"/>
    </source>
</evidence>
<sequence length="332" mass="38135">MRTFYRLLLFFFALLLAHNGYSQQISVKASIDSTLILIGKQSHLSFEVAQPKHMVVRFPLLADTLVTGVNILGKPKMDTVDLGHDRIQVKQTYTVTSFDSALYYIPSYKLISGRDTFKTNALSLKVITYSVDTAKQSIFDIKKVYAPPFDWAAFFRMILIIALILIVLAAIVYVVWKYVLKKPIPFIEKTVHVLLPYQKAIQELDQISSQKLWQHGREKEYYTRLTEVIRVYMEARFNISALEMTSAEILDEARMIQTEYPAAYDSLKKLLQIGDLVKFAKWHPQPEENELSLNICYLFVNQTKVEETVVVEEPVVDDKTEAAEDASVPKLH</sequence>
<name>A0A161L841_9BACT</name>
<keyword evidence="1" id="KW-0812">Transmembrane</keyword>
<protein>
    <recommendedName>
        <fullName evidence="5">Oxygen tolerance</fullName>
    </recommendedName>
</protein>
<dbReference type="STRING" id="681398.PJIAN_3468"/>
<comment type="caution">
    <text evidence="3">The sequence shown here is derived from an EMBL/GenBank/DDBJ whole genome shotgun (WGS) entry which is preliminary data.</text>
</comment>
<keyword evidence="1" id="KW-1133">Transmembrane helix</keyword>
<evidence type="ECO:0000313" key="3">
    <source>
        <dbReference type="EMBL" id="GAT63154.1"/>
    </source>
</evidence>
<keyword evidence="4" id="KW-1185">Reference proteome</keyword>
<reference evidence="4" key="1">
    <citation type="submission" date="2016-04" db="EMBL/GenBank/DDBJ databases">
        <title>Draft genome sequence of Paludibacter jiangxiensis strain NM7.</title>
        <authorList>
            <person name="Qiu Y."/>
            <person name="Matsuura N."/>
            <person name="Ohashi A."/>
            <person name="Tourlousse M.D."/>
            <person name="Sekiguchi Y."/>
        </authorList>
    </citation>
    <scope>NUCLEOTIDE SEQUENCE [LARGE SCALE GENOMIC DNA]</scope>
    <source>
        <strain evidence="4">NM7</strain>
    </source>
</reference>
<dbReference type="Proteomes" id="UP000076586">
    <property type="component" value="Unassembled WGS sequence"/>
</dbReference>
<accession>A0A161L841</accession>
<dbReference type="RefSeq" id="WP_068704075.1">
    <property type="nucleotide sequence ID" value="NZ_BDCR01000003.1"/>
</dbReference>
<proteinExistence type="predicted"/>
<dbReference type="OrthoDB" id="9807384at2"/>
<evidence type="ECO:0000256" key="2">
    <source>
        <dbReference type="SAM" id="SignalP"/>
    </source>
</evidence>
<feature type="signal peptide" evidence="2">
    <location>
        <begin position="1"/>
        <end position="22"/>
    </location>
</feature>